<evidence type="ECO:0000256" key="1">
    <source>
        <dbReference type="ARBA" id="ARBA00008072"/>
    </source>
</evidence>
<evidence type="ECO:0000259" key="3">
    <source>
        <dbReference type="SMART" id="SM00829"/>
    </source>
</evidence>
<comment type="caution">
    <text evidence="4">The sequence shown here is derived from an EMBL/GenBank/DDBJ whole genome shotgun (WGS) entry which is preliminary data.</text>
</comment>
<dbReference type="EMBL" id="JAQGDS010000001">
    <property type="protein sequence ID" value="KAJ6264974.1"/>
    <property type="molecule type" value="Genomic_DNA"/>
</dbReference>
<gene>
    <name evidence="4" type="ORF">Dda_1128</name>
</gene>
<keyword evidence="2" id="KW-0560">Oxidoreductase</keyword>
<sequence length="346" mass="36517">MKGIKVDQVGSEFQLTEDLPNLTPGPNQLLVKPIYGAVNPVDEMMRGSGLLVTSWPWTPCCDVAGTVVQVGSDVTRFQVGDQVFGCQGVGFPGSGGAAERCFFREDVTAKRPDNISLADAATVGCGSETAAVGVWGCLSVAMPDPQNLPAVSDEWVLVLGGGGNVGAYAVQLAKLSGYKVIATVSPKSVEAAKASGADETVDYNLPIEDQVAKIKAATKGGLHRIYDSTSAGINTVKKVLEAIKDEPGQKYFTSVNDWEDFGTLAGDTKFLAISLGPVARPNPEHNQLNADVAKYMKVIQPLLASGKLRVGDYTLFDKTGFEAFPEAVKLQSSGGAKKVVVKFQDE</sequence>
<evidence type="ECO:0000313" key="4">
    <source>
        <dbReference type="EMBL" id="KAJ6264974.1"/>
    </source>
</evidence>
<dbReference type="InterPro" id="IPR013154">
    <property type="entry name" value="ADH-like_N"/>
</dbReference>
<dbReference type="InterPro" id="IPR013149">
    <property type="entry name" value="ADH-like_C"/>
</dbReference>
<dbReference type="InterPro" id="IPR036291">
    <property type="entry name" value="NAD(P)-bd_dom_sf"/>
</dbReference>
<dbReference type="PANTHER" id="PTHR45348">
    <property type="entry name" value="HYPOTHETICAL OXIDOREDUCTASE (EUROFUNG)"/>
    <property type="match status" value="1"/>
</dbReference>
<dbReference type="SUPFAM" id="SSF50129">
    <property type="entry name" value="GroES-like"/>
    <property type="match status" value="1"/>
</dbReference>
<dbReference type="CDD" id="cd08249">
    <property type="entry name" value="enoyl_reductase_like"/>
    <property type="match status" value="1"/>
</dbReference>
<organism evidence="4 5">
    <name type="scientific">Drechslerella dactyloides</name>
    <name type="common">Nematode-trapping fungus</name>
    <name type="synonym">Arthrobotrys dactyloides</name>
    <dbReference type="NCBI Taxonomy" id="74499"/>
    <lineage>
        <taxon>Eukaryota</taxon>
        <taxon>Fungi</taxon>
        <taxon>Dikarya</taxon>
        <taxon>Ascomycota</taxon>
        <taxon>Pezizomycotina</taxon>
        <taxon>Orbiliomycetes</taxon>
        <taxon>Orbiliales</taxon>
        <taxon>Orbiliaceae</taxon>
        <taxon>Drechslerella</taxon>
    </lineage>
</organism>
<dbReference type="AlphaFoldDB" id="A0AAD6J5R8"/>
<dbReference type="Gene3D" id="3.40.50.720">
    <property type="entry name" value="NAD(P)-binding Rossmann-like Domain"/>
    <property type="match status" value="1"/>
</dbReference>
<feature type="domain" description="Enoyl reductase (ER)" evidence="3">
    <location>
        <begin position="10"/>
        <end position="341"/>
    </location>
</feature>
<protein>
    <submittedName>
        <fullName evidence="4">Zeta-crystallin</fullName>
    </submittedName>
</protein>
<keyword evidence="5" id="KW-1185">Reference proteome</keyword>
<accession>A0AAD6J5R8</accession>
<dbReference type="InterPro" id="IPR020843">
    <property type="entry name" value="ER"/>
</dbReference>
<evidence type="ECO:0000313" key="5">
    <source>
        <dbReference type="Proteomes" id="UP001221413"/>
    </source>
</evidence>
<comment type="similarity">
    <text evidence="1">Belongs to the zinc-containing alcohol dehydrogenase family.</text>
</comment>
<dbReference type="Pfam" id="PF08240">
    <property type="entry name" value="ADH_N"/>
    <property type="match status" value="1"/>
</dbReference>
<dbReference type="Proteomes" id="UP001221413">
    <property type="component" value="Unassembled WGS sequence"/>
</dbReference>
<evidence type="ECO:0000256" key="2">
    <source>
        <dbReference type="ARBA" id="ARBA00023002"/>
    </source>
</evidence>
<dbReference type="InterPro" id="IPR047122">
    <property type="entry name" value="Trans-enoyl_RdTase-like"/>
</dbReference>
<dbReference type="PANTHER" id="PTHR45348:SF2">
    <property type="entry name" value="ZINC-TYPE ALCOHOL DEHYDROGENASE-LIKE PROTEIN C2E1P3.01"/>
    <property type="match status" value="1"/>
</dbReference>
<name>A0AAD6J5R8_DREDA</name>
<dbReference type="Pfam" id="PF00107">
    <property type="entry name" value="ADH_zinc_N"/>
    <property type="match status" value="1"/>
</dbReference>
<dbReference type="InterPro" id="IPR011032">
    <property type="entry name" value="GroES-like_sf"/>
</dbReference>
<dbReference type="Gene3D" id="3.90.180.10">
    <property type="entry name" value="Medium-chain alcohol dehydrogenases, catalytic domain"/>
    <property type="match status" value="1"/>
</dbReference>
<proteinExistence type="inferred from homology"/>
<dbReference type="SMART" id="SM00829">
    <property type="entry name" value="PKS_ER"/>
    <property type="match status" value="1"/>
</dbReference>
<dbReference type="SUPFAM" id="SSF51735">
    <property type="entry name" value="NAD(P)-binding Rossmann-fold domains"/>
    <property type="match status" value="1"/>
</dbReference>
<reference evidence="4" key="1">
    <citation type="submission" date="2023-01" db="EMBL/GenBank/DDBJ databases">
        <title>The chitinases involved in constricting ring structure development in the nematode-trapping fungus Drechslerella dactyloides.</title>
        <authorList>
            <person name="Wang R."/>
            <person name="Zhang L."/>
            <person name="Tang P."/>
            <person name="Li S."/>
            <person name="Liang L."/>
        </authorList>
    </citation>
    <scope>NUCLEOTIDE SEQUENCE</scope>
    <source>
        <strain evidence="4">YMF1.00031</strain>
    </source>
</reference>
<dbReference type="GO" id="GO:0016651">
    <property type="term" value="F:oxidoreductase activity, acting on NAD(P)H"/>
    <property type="evidence" value="ECO:0007669"/>
    <property type="project" value="InterPro"/>
</dbReference>